<keyword evidence="1" id="KW-1133">Transmembrane helix</keyword>
<evidence type="ECO:0008006" key="4">
    <source>
        <dbReference type="Google" id="ProtNLM"/>
    </source>
</evidence>
<comment type="caution">
    <text evidence="2">The sequence shown here is derived from an EMBL/GenBank/DDBJ whole genome shotgun (WGS) entry which is preliminary data.</text>
</comment>
<evidence type="ECO:0000313" key="3">
    <source>
        <dbReference type="Proteomes" id="UP000315010"/>
    </source>
</evidence>
<keyword evidence="3" id="KW-1185">Reference proteome</keyword>
<dbReference type="InterPro" id="IPR047961">
    <property type="entry name" value="Transp_suffix-like"/>
</dbReference>
<proteinExistence type="predicted"/>
<reference evidence="2 3" key="1">
    <citation type="submission" date="2019-02" db="EMBL/GenBank/DDBJ databases">
        <title>Deep-cultivation of Planctomycetes and their phenomic and genomic characterization uncovers novel biology.</title>
        <authorList>
            <person name="Wiegand S."/>
            <person name="Jogler M."/>
            <person name="Boedeker C."/>
            <person name="Pinto D."/>
            <person name="Vollmers J."/>
            <person name="Rivas-Marin E."/>
            <person name="Kohn T."/>
            <person name="Peeters S.H."/>
            <person name="Heuer A."/>
            <person name="Rast P."/>
            <person name="Oberbeckmann S."/>
            <person name="Bunk B."/>
            <person name="Jeske O."/>
            <person name="Meyerdierks A."/>
            <person name="Storesund J.E."/>
            <person name="Kallscheuer N."/>
            <person name="Luecker S."/>
            <person name="Lage O.M."/>
            <person name="Pohl T."/>
            <person name="Merkel B.J."/>
            <person name="Hornburger P."/>
            <person name="Mueller R.-W."/>
            <person name="Bruemmer F."/>
            <person name="Labrenz M."/>
            <person name="Spormann A.M."/>
            <person name="Op Den Camp H."/>
            <person name="Overmann J."/>
            <person name="Amann R."/>
            <person name="Jetten M.S.M."/>
            <person name="Mascher T."/>
            <person name="Medema M.H."/>
            <person name="Devos D.P."/>
            <person name="Kaster A.-K."/>
            <person name="Ovreas L."/>
            <person name="Rohde M."/>
            <person name="Galperin M.Y."/>
            <person name="Jogler C."/>
        </authorList>
    </citation>
    <scope>NUCLEOTIDE SEQUENCE [LARGE SCALE GENOMIC DNA]</scope>
    <source>
        <strain evidence="2 3">CA13</strain>
    </source>
</reference>
<dbReference type="RefSeq" id="WP_419194274.1">
    <property type="nucleotide sequence ID" value="NZ_SJPJ01000001.1"/>
</dbReference>
<evidence type="ECO:0000313" key="2">
    <source>
        <dbReference type="EMBL" id="TWT81385.1"/>
    </source>
</evidence>
<accession>A0A5C5Z2G0</accession>
<dbReference type="EMBL" id="SJPJ01000001">
    <property type="protein sequence ID" value="TWT81385.1"/>
    <property type="molecule type" value="Genomic_DNA"/>
</dbReference>
<keyword evidence="1" id="KW-0812">Transmembrane</keyword>
<dbReference type="NCBIfam" id="NF033684">
    <property type="entry name" value="suffix_2_RND"/>
    <property type="match status" value="1"/>
</dbReference>
<evidence type="ECO:0000256" key="1">
    <source>
        <dbReference type="SAM" id="Phobius"/>
    </source>
</evidence>
<dbReference type="AlphaFoldDB" id="A0A5C5Z2G0"/>
<keyword evidence="1" id="KW-0472">Membrane</keyword>
<feature type="transmembrane region" description="Helical" evidence="1">
    <location>
        <begin position="12"/>
        <end position="32"/>
    </location>
</feature>
<protein>
    <recommendedName>
        <fullName evidence="4">Transporter suffix domain-containing protein</fullName>
    </recommendedName>
</protein>
<name>A0A5C5Z2G0_9BACT</name>
<organism evidence="2 3">
    <name type="scientific">Novipirellula herctigrandis</name>
    <dbReference type="NCBI Taxonomy" id="2527986"/>
    <lineage>
        <taxon>Bacteria</taxon>
        <taxon>Pseudomonadati</taxon>
        <taxon>Planctomycetota</taxon>
        <taxon>Planctomycetia</taxon>
        <taxon>Pirellulales</taxon>
        <taxon>Pirellulaceae</taxon>
        <taxon>Novipirellula</taxon>
    </lineage>
</organism>
<gene>
    <name evidence="2" type="ORF">CA13_28370</name>
</gene>
<dbReference type="Proteomes" id="UP000315010">
    <property type="component" value="Unassembled WGS sequence"/>
</dbReference>
<feature type="transmembrane region" description="Helical" evidence="1">
    <location>
        <begin position="96"/>
        <end position="114"/>
    </location>
</feature>
<sequence>MSDETSQAGWRVRVGIAFFVVSIAWPILIPIFPLMGATTAVTAAFSGSMVIVADLLMIAGAAIAGKEGFALIKAKLFRCLKQFGPAREVGLRRYRIGLILFVVPLAFGWASPYFGQHLPGFVSNPWTYAVACDIMLLSSLMVLGGAFWDKLRSLFRHDAHAVIPDKRAEPVH</sequence>
<feature type="transmembrane region" description="Helical" evidence="1">
    <location>
        <begin position="126"/>
        <end position="148"/>
    </location>
</feature>
<feature type="transmembrane region" description="Helical" evidence="1">
    <location>
        <begin position="44"/>
        <end position="65"/>
    </location>
</feature>